<feature type="compositionally biased region" description="Low complexity" evidence="2">
    <location>
        <begin position="534"/>
        <end position="549"/>
    </location>
</feature>
<protein>
    <submittedName>
        <fullName evidence="4">573_t:CDS:1</fullName>
    </submittedName>
</protein>
<feature type="compositionally biased region" description="Polar residues" evidence="2">
    <location>
        <begin position="600"/>
        <end position="613"/>
    </location>
</feature>
<dbReference type="CDD" id="cd00780">
    <property type="entry name" value="NTF2"/>
    <property type="match status" value="1"/>
</dbReference>
<gene>
    <name evidence="4" type="ORF">PBRASI_LOCUS6077</name>
</gene>
<dbReference type="Proteomes" id="UP000789739">
    <property type="component" value="Unassembled WGS sequence"/>
</dbReference>
<evidence type="ECO:0000313" key="5">
    <source>
        <dbReference type="Proteomes" id="UP000789739"/>
    </source>
</evidence>
<feature type="region of interest" description="Disordered" evidence="2">
    <location>
        <begin position="147"/>
        <end position="191"/>
    </location>
</feature>
<dbReference type="Gene3D" id="3.10.450.50">
    <property type="match status" value="1"/>
</dbReference>
<dbReference type="InterPro" id="IPR002075">
    <property type="entry name" value="NTF2_dom"/>
</dbReference>
<dbReference type="SMART" id="SM00360">
    <property type="entry name" value="RRM"/>
    <property type="match status" value="1"/>
</dbReference>
<dbReference type="GO" id="GO:0005829">
    <property type="term" value="C:cytosol"/>
    <property type="evidence" value="ECO:0007669"/>
    <property type="project" value="TreeGrafter"/>
</dbReference>
<keyword evidence="5" id="KW-1185">Reference proteome</keyword>
<name>A0A9N9BP98_9GLOM</name>
<dbReference type="InterPro" id="IPR012677">
    <property type="entry name" value="Nucleotide-bd_a/b_plait_sf"/>
</dbReference>
<dbReference type="PROSITE" id="PS50177">
    <property type="entry name" value="NTF2_DOMAIN"/>
    <property type="match status" value="1"/>
</dbReference>
<dbReference type="GO" id="GO:0003729">
    <property type="term" value="F:mRNA binding"/>
    <property type="evidence" value="ECO:0007669"/>
    <property type="project" value="TreeGrafter"/>
</dbReference>
<feature type="region of interest" description="Disordered" evidence="2">
    <location>
        <begin position="210"/>
        <end position="255"/>
    </location>
</feature>
<comment type="caution">
    <text evidence="4">The sequence shown here is derived from an EMBL/GenBank/DDBJ whole genome shotgun (WGS) entry which is preliminary data.</text>
</comment>
<evidence type="ECO:0000313" key="4">
    <source>
        <dbReference type="EMBL" id="CAG8570567.1"/>
    </source>
</evidence>
<sequence length="613" mass="66140">MTANKNTTAAHVEHDSPPTAQKIATEFARHFYTILNREPEQLYRLYGPTNGALVYGDEGEVAPVYTGHSEILEQIANMNYHDCKVQVTNIDAQASAENGIVLQIIGWKANRDEVLRKFVQTVFLTPVAPDRYHILNDITRFVNDVDEDEEGDAHSDGSTEAESRISADEKIPDTVEKPLTDGSTSPSPAGTLVEEPIYEMSNPRETQVADVAPELSPKRNNEATTDVSPVNAWSNGTSEPNNVEEPARSADAETNNEAQLTEAVTQDSIPTTVYAEETSSVVPAVPETAPPQQNSAASAGGSVNETSVIPAEQVSVETANDQSDETSVQVLERNAVVDTSIQESPATSNPEDLQSYPGLPLSPPAVTSPTQEFNKLEQTLSTEPVKKSWASLAANGSDKWSSQLAETKGRVASVAPPQGKPLPQVREQRSGRQQEHRRNSDTSLSVYIRVASGLTYEQVKKAISTFGTPKYLDVVPTKGCAFAGFSTLDAYRAALNARQVTVGQAVIHIEERRKPSGASANTGGNRNQGSTAQGNNNRNGFAGNNRNGASMNQYNNNRYVENQNGNFRHSGNTNNTGGNVQNERAGSPIGGNKNEKRRSSGGNRPRQSGKNQL</sequence>
<dbReference type="EMBL" id="CAJVPI010000770">
    <property type="protein sequence ID" value="CAG8570567.1"/>
    <property type="molecule type" value="Genomic_DNA"/>
</dbReference>
<dbReference type="InterPro" id="IPR018222">
    <property type="entry name" value="Nuclear_transport_factor_2_euk"/>
</dbReference>
<feature type="region of interest" description="Disordered" evidence="2">
    <location>
        <begin position="400"/>
        <end position="442"/>
    </location>
</feature>
<dbReference type="InterPro" id="IPR039539">
    <property type="entry name" value="Ras_GTPase_bind_prot"/>
</dbReference>
<dbReference type="SUPFAM" id="SSF54427">
    <property type="entry name" value="NTF2-like"/>
    <property type="match status" value="1"/>
</dbReference>
<organism evidence="4 5">
    <name type="scientific">Paraglomus brasilianum</name>
    <dbReference type="NCBI Taxonomy" id="144538"/>
    <lineage>
        <taxon>Eukaryota</taxon>
        <taxon>Fungi</taxon>
        <taxon>Fungi incertae sedis</taxon>
        <taxon>Mucoromycota</taxon>
        <taxon>Glomeromycotina</taxon>
        <taxon>Glomeromycetes</taxon>
        <taxon>Paraglomerales</taxon>
        <taxon>Paraglomeraceae</taxon>
        <taxon>Paraglomus</taxon>
    </lineage>
</organism>
<evidence type="ECO:0000256" key="1">
    <source>
        <dbReference type="ARBA" id="ARBA00022884"/>
    </source>
</evidence>
<dbReference type="GO" id="GO:1990861">
    <property type="term" value="C:Ubp3-Bre5 deubiquitination complex"/>
    <property type="evidence" value="ECO:0007669"/>
    <property type="project" value="TreeGrafter"/>
</dbReference>
<dbReference type="InterPro" id="IPR035979">
    <property type="entry name" value="RBD_domain_sf"/>
</dbReference>
<dbReference type="Gene3D" id="3.30.70.330">
    <property type="match status" value="1"/>
</dbReference>
<feature type="region of interest" description="Disordered" evidence="2">
    <location>
        <begin position="338"/>
        <end position="381"/>
    </location>
</feature>
<dbReference type="AlphaFoldDB" id="A0A9N9BP98"/>
<feature type="compositionally biased region" description="Basic and acidic residues" evidence="2">
    <location>
        <begin position="152"/>
        <end position="179"/>
    </location>
</feature>
<dbReference type="OrthoDB" id="339151at2759"/>
<accession>A0A9N9BP98</accession>
<feature type="compositionally biased region" description="Polar residues" evidence="2">
    <location>
        <begin position="365"/>
        <end position="381"/>
    </location>
</feature>
<dbReference type="InterPro" id="IPR032710">
    <property type="entry name" value="NTF2-like_dom_sf"/>
</dbReference>
<dbReference type="PANTHER" id="PTHR10693:SF20">
    <property type="entry name" value="AT27578P"/>
    <property type="match status" value="1"/>
</dbReference>
<dbReference type="GO" id="GO:0016579">
    <property type="term" value="P:protein deubiquitination"/>
    <property type="evidence" value="ECO:0007669"/>
    <property type="project" value="TreeGrafter"/>
</dbReference>
<feature type="compositionally biased region" description="Polar residues" evidence="2">
    <location>
        <begin position="222"/>
        <end position="241"/>
    </location>
</feature>
<evidence type="ECO:0000259" key="3">
    <source>
        <dbReference type="PROSITE" id="PS50177"/>
    </source>
</evidence>
<feature type="domain" description="NTF2" evidence="3">
    <location>
        <begin position="23"/>
        <end position="141"/>
    </location>
</feature>
<dbReference type="SUPFAM" id="SSF54928">
    <property type="entry name" value="RNA-binding domain, RBD"/>
    <property type="match status" value="1"/>
</dbReference>
<dbReference type="GO" id="GO:0034517">
    <property type="term" value="P:ribophagy"/>
    <property type="evidence" value="ECO:0007669"/>
    <property type="project" value="TreeGrafter"/>
</dbReference>
<reference evidence="4" key="1">
    <citation type="submission" date="2021-06" db="EMBL/GenBank/DDBJ databases">
        <authorList>
            <person name="Kallberg Y."/>
            <person name="Tangrot J."/>
            <person name="Rosling A."/>
        </authorList>
    </citation>
    <scope>NUCLEOTIDE SEQUENCE</scope>
    <source>
        <strain evidence="4">BR232B</strain>
    </source>
</reference>
<feature type="compositionally biased region" description="Basic and acidic residues" evidence="2">
    <location>
        <begin position="426"/>
        <end position="440"/>
    </location>
</feature>
<keyword evidence="1" id="KW-0694">RNA-binding</keyword>
<dbReference type="Pfam" id="PF02136">
    <property type="entry name" value="NTF2"/>
    <property type="match status" value="1"/>
</dbReference>
<proteinExistence type="predicted"/>
<dbReference type="InterPro" id="IPR000504">
    <property type="entry name" value="RRM_dom"/>
</dbReference>
<feature type="compositionally biased region" description="Polar residues" evidence="2">
    <location>
        <begin position="550"/>
        <end position="570"/>
    </location>
</feature>
<feature type="compositionally biased region" description="Polar residues" evidence="2">
    <location>
        <begin position="518"/>
        <end position="533"/>
    </location>
</feature>
<feature type="region of interest" description="Disordered" evidence="2">
    <location>
        <begin position="512"/>
        <end position="613"/>
    </location>
</feature>
<dbReference type="GO" id="GO:1990904">
    <property type="term" value="C:ribonucleoprotein complex"/>
    <property type="evidence" value="ECO:0007669"/>
    <property type="project" value="TreeGrafter"/>
</dbReference>
<dbReference type="PANTHER" id="PTHR10693">
    <property type="entry name" value="RAS GTPASE-ACTIVATING PROTEIN-BINDING PROTEIN"/>
    <property type="match status" value="1"/>
</dbReference>
<feature type="compositionally biased region" description="Polar residues" evidence="2">
    <location>
        <begin position="338"/>
        <end position="352"/>
    </location>
</feature>
<evidence type="ECO:0000256" key="2">
    <source>
        <dbReference type="SAM" id="MobiDB-lite"/>
    </source>
</evidence>